<name>M6G3S4_LEPIR</name>
<evidence type="ECO:0000313" key="2">
    <source>
        <dbReference type="Proteomes" id="UP000012128"/>
    </source>
</evidence>
<keyword evidence="1" id="KW-0808">Transferase</keyword>
<comment type="caution">
    <text evidence="1">The sequence shown here is derived from an EMBL/GenBank/DDBJ whole genome shotgun (WGS) entry which is preliminary data.</text>
</comment>
<protein>
    <submittedName>
        <fullName evidence="1">Sugar O-methyltransferase domain protein</fullName>
    </submittedName>
</protein>
<dbReference type="EMBL" id="AFLW02000223">
    <property type="protein sequence ID" value="EMM79683.1"/>
    <property type="molecule type" value="Genomic_DNA"/>
</dbReference>
<organism evidence="1 2">
    <name type="scientific">Leptospira interrogans str. 2006001854</name>
    <dbReference type="NCBI Taxonomy" id="1001590"/>
    <lineage>
        <taxon>Bacteria</taxon>
        <taxon>Pseudomonadati</taxon>
        <taxon>Spirochaetota</taxon>
        <taxon>Spirochaetia</taxon>
        <taxon>Leptospirales</taxon>
        <taxon>Leptospiraceae</taxon>
        <taxon>Leptospira</taxon>
    </lineage>
</organism>
<sequence length="46" mass="5508">MKIDLFWNAASFQEMEPDVVSNYLTIVNESAKAIFYSRQWKARRRP</sequence>
<dbReference type="Proteomes" id="UP000012128">
    <property type="component" value="Unassembled WGS sequence"/>
</dbReference>
<evidence type="ECO:0000313" key="1">
    <source>
        <dbReference type="EMBL" id="EMM79683.1"/>
    </source>
</evidence>
<accession>M6G3S4</accession>
<proteinExistence type="predicted"/>
<reference evidence="1 2" key="1">
    <citation type="submission" date="2013-01" db="EMBL/GenBank/DDBJ databases">
        <authorList>
            <person name="Harkins D.M."/>
            <person name="Durkin A.S."/>
            <person name="Brinkac L.M."/>
            <person name="Haft D.H."/>
            <person name="Selengut J.D."/>
            <person name="Sanka R."/>
            <person name="DePew J."/>
            <person name="Purushe J."/>
            <person name="Hospenthal D.R."/>
            <person name="Murray C.K."/>
            <person name="Pimentel G."/>
            <person name="Wasfy M."/>
            <person name="Parker T."/>
            <person name="Miller R.S."/>
            <person name="Vinetz J.M."/>
            <person name="Sutton G.G."/>
            <person name="Nierman W.C."/>
            <person name="Fouts D.E."/>
        </authorList>
    </citation>
    <scope>NUCLEOTIDE SEQUENCE [LARGE SCALE GENOMIC DNA]</scope>
    <source>
        <strain evidence="1 2">2006001854</strain>
    </source>
</reference>
<dbReference type="AlphaFoldDB" id="M6G3S4"/>
<keyword evidence="1" id="KW-0489">Methyltransferase</keyword>
<dbReference type="GO" id="GO:0008168">
    <property type="term" value="F:methyltransferase activity"/>
    <property type="evidence" value="ECO:0007669"/>
    <property type="project" value="UniProtKB-KW"/>
</dbReference>
<dbReference type="InterPro" id="IPR030807">
    <property type="entry name" value="Methyltran_NanM"/>
</dbReference>
<gene>
    <name evidence="1" type="ORF">LEP1GSC037_1365</name>
</gene>
<dbReference type="NCBIfam" id="TIGR04371">
    <property type="entry name" value="methyltran_NanM"/>
    <property type="match status" value="1"/>
</dbReference>
<dbReference type="GO" id="GO:0032259">
    <property type="term" value="P:methylation"/>
    <property type="evidence" value="ECO:0007669"/>
    <property type="project" value="UniProtKB-KW"/>
</dbReference>